<protein>
    <submittedName>
        <fullName evidence="3">Cobalt-precorrin 5A hydrolase/precorrin-3B C17-methyltransferase</fullName>
    </submittedName>
</protein>
<dbReference type="GO" id="GO:0009236">
    <property type="term" value="P:cobalamin biosynthetic process"/>
    <property type="evidence" value="ECO:0007669"/>
    <property type="project" value="InterPro"/>
</dbReference>
<keyword evidence="3" id="KW-0489">Methyltransferase</keyword>
<comment type="caution">
    <text evidence="3">The sequence shown here is derived from an EMBL/GenBank/DDBJ whole genome shotgun (WGS) entry which is preliminary data.</text>
</comment>
<dbReference type="RefSeq" id="WP_106187969.1">
    <property type="nucleotide sequence ID" value="NZ_PVTF01000004.1"/>
</dbReference>
<dbReference type="Gene3D" id="3.40.50.11220">
    <property type="match status" value="1"/>
</dbReference>
<dbReference type="PANTHER" id="PTHR47036:SF1">
    <property type="entry name" value="COBALT-FACTOR III C(17)-METHYLTRANSFERASE-RELATED"/>
    <property type="match status" value="1"/>
</dbReference>
<feature type="domain" description="Cobalamin synthesis G N-terminal" evidence="2">
    <location>
        <begin position="37"/>
        <end position="109"/>
    </location>
</feature>
<organism evidence="3 4">
    <name type="scientific">Umezawaea tangerina</name>
    <dbReference type="NCBI Taxonomy" id="84725"/>
    <lineage>
        <taxon>Bacteria</taxon>
        <taxon>Bacillati</taxon>
        <taxon>Actinomycetota</taxon>
        <taxon>Actinomycetes</taxon>
        <taxon>Pseudonocardiales</taxon>
        <taxon>Pseudonocardiaceae</taxon>
        <taxon>Umezawaea</taxon>
    </lineage>
</organism>
<accession>A0A2T0TA88</accession>
<dbReference type="InterPro" id="IPR051810">
    <property type="entry name" value="Precorrin_MeTrfase"/>
</dbReference>
<name>A0A2T0TA88_9PSEU</name>
<dbReference type="InterPro" id="IPR036518">
    <property type="entry name" value="CobE/GbiG_C_sf"/>
</dbReference>
<dbReference type="Gene3D" id="3.30.420.180">
    <property type="entry name" value="CobE/GbiG C-terminal domain"/>
    <property type="match status" value="1"/>
</dbReference>
<dbReference type="AlphaFoldDB" id="A0A2T0TA88"/>
<evidence type="ECO:0000259" key="1">
    <source>
        <dbReference type="Pfam" id="PF01890"/>
    </source>
</evidence>
<dbReference type="SUPFAM" id="SSF159672">
    <property type="entry name" value="CbiG N-terminal domain-like"/>
    <property type="match status" value="1"/>
</dbReference>
<evidence type="ECO:0000313" key="3">
    <source>
        <dbReference type="EMBL" id="PRY42582.1"/>
    </source>
</evidence>
<dbReference type="GO" id="GO:0016787">
    <property type="term" value="F:hydrolase activity"/>
    <property type="evidence" value="ECO:0007669"/>
    <property type="project" value="UniProtKB-KW"/>
</dbReference>
<dbReference type="OrthoDB" id="9804789at2"/>
<dbReference type="InterPro" id="IPR021744">
    <property type="entry name" value="CbiG_N"/>
</dbReference>
<proteinExistence type="predicted"/>
<dbReference type="GO" id="GO:0008168">
    <property type="term" value="F:methyltransferase activity"/>
    <property type="evidence" value="ECO:0007669"/>
    <property type="project" value="UniProtKB-KW"/>
</dbReference>
<dbReference type="Pfam" id="PF01890">
    <property type="entry name" value="CbiG_C"/>
    <property type="match status" value="1"/>
</dbReference>
<sequence length="422" mass="42864">MIGLFATTEAGRRAATELAPFLGPDTVIPDGPVRPALHRLWPSLGSAVFFVGAETAVRLIAPLLRDKRSDPGVVCVDQGFAISLAGGADALAERVADVLERTPVLGTAEEDGPLDELVELLDATPDGDLAGCAAALSAGEPVLLVNPLGFPLPALPDTVLSHGEADWTIVIDDRVPKGVRPDNELRLVPRTLVVGVGSGTGVSTTAVASALSELEARAGLDLRAVRAFATADRKAGEQGILDALEDWGFWNDNTTAPLLTFSAEVLADVDVPNPSDDVAATVGTPSVAEAAALCGAVDLAAGAPVELAAEKVKGDNVTVAAARVLPRGRLAVIGLGPGAADQRTPRAEAELRRAAFVVGTAECVGQVRHLLRPGTGIHTHGAVELAASGLAVAWIGAGVGPDAPTSGVRVETVVVPGVATAP</sequence>
<dbReference type="SUPFAM" id="SSF53790">
    <property type="entry name" value="Tetrapyrrole methylase"/>
    <property type="match status" value="1"/>
</dbReference>
<dbReference type="InterPro" id="IPR038029">
    <property type="entry name" value="GbiG_N_sf"/>
</dbReference>
<dbReference type="SUPFAM" id="SSF159664">
    <property type="entry name" value="CobE/GbiG C-terminal domain-like"/>
    <property type="match status" value="1"/>
</dbReference>
<dbReference type="Proteomes" id="UP000239494">
    <property type="component" value="Unassembled WGS sequence"/>
</dbReference>
<reference evidence="3 4" key="1">
    <citation type="submission" date="2018-03" db="EMBL/GenBank/DDBJ databases">
        <title>Genomic Encyclopedia of Archaeal and Bacterial Type Strains, Phase II (KMG-II): from individual species to whole genera.</title>
        <authorList>
            <person name="Goeker M."/>
        </authorList>
    </citation>
    <scope>NUCLEOTIDE SEQUENCE [LARGE SCALE GENOMIC DNA]</scope>
    <source>
        <strain evidence="3 4">DSM 44720</strain>
    </source>
</reference>
<dbReference type="EMBL" id="PVTF01000004">
    <property type="protein sequence ID" value="PRY42582.1"/>
    <property type="molecule type" value="Genomic_DNA"/>
</dbReference>
<keyword evidence="3" id="KW-0378">Hydrolase</keyword>
<gene>
    <name evidence="3" type="ORF">CLV43_104417</name>
</gene>
<dbReference type="GO" id="GO:0032259">
    <property type="term" value="P:methylation"/>
    <property type="evidence" value="ECO:0007669"/>
    <property type="project" value="UniProtKB-KW"/>
</dbReference>
<keyword evidence="3" id="KW-0808">Transferase</keyword>
<evidence type="ECO:0000259" key="2">
    <source>
        <dbReference type="Pfam" id="PF11760"/>
    </source>
</evidence>
<keyword evidence="4" id="KW-1185">Reference proteome</keyword>
<dbReference type="Gene3D" id="3.40.1010.10">
    <property type="entry name" value="Cobalt-precorrin-4 Transmethylase, Domain 1"/>
    <property type="match status" value="1"/>
</dbReference>
<dbReference type="InterPro" id="IPR002750">
    <property type="entry name" value="CobE/GbiG_C"/>
</dbReference>
<dbReference type="PANTHER" id="PTHR47036">
    <property type="entry name" value="COBALT-FACTOR III C(17)-METHYLTRANSFERASE-RELATED"/>
    <property type="match status" value="1"/>
</dbReference>
<evidence type="ECO:0000313" key="4">
    <source>
        <dbReference type="Proteomes" id="UP000239494"/>
    </source>
</evidence>
<dbReference type="InterPro" id="IPR014777">
    <property type="entry name" value="4pyrrole_Mease_sub1"/>
</dbReference>
<dbReference type="InterPro" id="IPR035996">
    <property type="entry name" value="4pyrrol_Methylase_sf"/>
</dbReference>
<dbReference type="Pfam" id="PF11760">
    <property type="entry name" value="CbiG_N"/>
    <property type="match status" value="1"/>
</dbReference>
<feature type="domain" description="CobE/GbiG C-terminal" evidence="1">
    <location>
        <begin position="192"/>
        <end position="322"/>
    </location>
</feature>